<reference evidence="2" key="1">
    <citation type="submission" date="2022-07" db="EMBL/GenBank/DDBJ databases">
        <authorList>
            <person name="Kouya T."/>
            <person name="Ishiyama Y."/>
        </authorList>
    </citation>
    <scope>NUCLEOTIDE SEQUENCE</scope>
    <source>
        <strain evidence="2">WR16-4</strain>
    </source>
</reference>
<sequence length="95" mass="11414">MSRKIKSYFQAAMIDATYWMLIGTIFLLAEIPFQWIFDHNAALATINVLQRLITHLYAFFNFILMMIIVWVIIVFLMFIFILLKPKWHENENNKN</sequence>
<feature type="transmembrane region" description="Helical" evidence="1">
    <location>
        <begin position="12"/>
        <end position="37"/>
    </location>
</feature>
<keyword evidence="1" id="KW-0812">Transmembrane</keyword>
<proteinExistence type="predicted"/>
<dbReference type="EMBL" id="BRPL01000002">
    <property type="protein sequence ID" value="GLB46564.1"/>
    <property type="molecule type" value="Genomic_DNA"/>
</dbReference>
<feature type="transmembrane region" description="Helical" evidence="1">
    <location>
        <begin position="57"/>
        <end position="83"/>
    </location>
</feature>
<comment type="caution">
    <text evidence="2">The sequence shown here is derived from an EMBL/GenBank/DDBJ whole genome shotgun (WGS) entry which is preliminary data.</text>
</comment>
<protein>
    <submittedName>
        <fullName evidence="2">Uncharacterized protein</fullName>
    </submittedName>
</protein>
<reference evidence="2" key="2">
    <citation type="journal article" date="2023" name="PLoS ONE">
        <title>Philodulcilactobacillus myokoensis gen. nov., sp. nov., a fructophilic, acidophilic, and agar-phobic lactic acid bacterium isolated from fermented vegetable extracts.</title>
        <authorList>
            <person name="Kouya T."/>
            <person name="Ishiyama Y."/>
            <person name="Ohashi S."/>
            <person name="Kumakubo R."/>
            <person name="Yamazaki T."/>
            <person name="Otaki T."/>
        </authorList>
    </citation>
    <scope>NUCLEOTIDE SEQUENCE</scope>
    <source>
        <strain evidence="2">WR16-4</strain>
    </source>
</reference>
<keyword evidence="1" id="KW-0472">Membrane</keyword>
<keyword evidence="3" id="KW-1185">Reference proteome</keyword>
<evidence type="ECO:0000313" key="3">
    <source>
        <dbReference type="Proteomes" id="UP001144204"/>
    </source>
</evidence>
<name>A0A9W6B054_9LACO</name>
<organism evidence="2 3">
    <name type="scientific">Philodulcilactobacillus myokoensis</name>
    <dbReference type="NCBI Taxonomy" id="2929573"/>
    <lineage>
        <taxon>Bacteria</taxon>
        <taxon>Bacillati</taxon>
        <taxon>Bacillota</taxon>
        <taxon>Bacilli</taxon>
        <taxon>Lactobacillales</taxon>
        <taxon>Lactobacillaceae</taxon>
        <taxon>Philodulcilactobacillus</taxon>
    </lineage>
</organism>
<dbReference type="Proteomes" id="UP001144204">
    <property type="component" value="Unassembled WGS sequence"/>
</dbReference>
<dbReference type="RefSeq" id="WP_286136030.1">
    <property type="nucleotide sequence ID" value="NZ_BRPL01000002.1"/>
</dbReference>
<evidence type="ECO:0000256" key="1">
    <source>
        <dbReference type="SAM" id="Phobius"/>
    </source>
</evidence>
<gene>
    <name evidence="2" type="ORF">WR164_05430</name>
</gene>
<evidence type="ECO:0000313" key="2">
    <source>
        <dbReference type="EMBL" id="GLB46564.1"/>
    </source>
</evidence>
<dbReference type="AlphaFoldDB" id="A0A9W6B054"/>
<keyword evidence="1" id="KW-1133">Transmembrane helix</keyword>
<accession>A0A9W6B054</accession>